<dbReference type="InterPro" id="IPR001611">
    <property type="entry name" value="Leu-rich_rpt"/>
</dbReference>
<dbReference type="PANTHER" id="PTHR48051:SF41">
    <property type="entry name" value="LEUCINE-RICH REPEAT-CONTAINING PROTEIN 40"/>
    <property type="match status" value="1"/>
</dbReference>
<organism evidence="4 5">
    <name type="scientific">Saprolegnia diclina (strain VS20)</name>
    <dbReference type="NCBI Taxonomy" id="1156394"/>
    <lineage>
        <taxon>Eukaryota</taxon>
        <taxon>Sar</taxon>
        <taxon>Stramenopiles</taxon>
        <taxon>Oomycota</taxon>
        <taxon>Saprolegniomycetes</taxon>
        <taxon>Saprolegniales</taxon>
        <taxon>Saprolegniaceae</taxon>
        <taxon>Saprolegnia</taxon>
    </lineage>
</organism>
<keyword evidence="3" id="KW-0472">Membrane</keyword>
<gene>
    <name evidence="4" type="ORF">SDRG_09187</name>
</gene>
<reference evidence="4 5" key="1">
    <citation type="submission" date="2012-04" db="EMBL/GenBank/DDBJ databases">
        <title>The Genome Sequence of Saprolegnia declina VS20.</title>
        <authorList>
            <consortium name="The Broad Institute Genome Sequencing Platform"/>
            <person name="Russ C."/>
            <person name="Nusbaum C."/>
            <person name="Tyler B."/>
            <person name="van West P."/>
            <person name="Dieguez-Uribeondo J."/>
            <person name="de Bruijn I."/>
            <person name="Tripathy S."/>
            <person name="Jiang R."/>
            <person name="Young S.K."/>
            <person name="Zeng Q."/>
            <person name="Gargeya S."/>
            <person name="Fitzgerald M."/>
            <person name="Haas B."/>
            <person name="Abouelleil A."/>
            <person name="Alvarado L."/>
            <person name="Arachchi H.M."/>
            <person name="Berlin A."/>
            <person name="Chapman S.B."/>
            <person name="Goldberg J."/>
            <person name="Griggs A."/>
            <person name="Gujja S."/>
            <person name="Hansen M."/>
            <person name="Howarth C."/>
            <person name="Imamovic A."/>
            <person name="Larimer J."/>
            <person name="McCowen C."/>
            <person name="Montmayeur A."/>
            <person name="Murphy C."/>
            <person name="Neiman D."/>
            <person name="Pearson M."/>
            <person name="Priest M."/>
            <person name="Roberts A."/>
            <person name="Saif S."/>
            <person name="Shea T."/>
            <person name="Sisk P."/>
            <person name="Sykes S."/>
            <person name="Wortman J."/>
            <person name="Nusbaum C."/>
            <person name="Birren B."/>
        </authorList>
    </citation>
    <scope>NUCLEOTIDE SEQUENCE [LARGE SCALE GENOMIC DNA]</scope>
    <source>
        <strain evidence="4 5">VS20</strain>
    </source>
</reference>
<dbReference type="InParanoid" id="T0RLL0"/>
<dbReference type="SMART" id="SM00369">
    <property type="entry name" value="LRR_TYP"/>
    <property type="match status" value="2"/>
</dbReference>
<protein>
    <submittedName>
        <fullName evidence="4">Uncharacterized protein</fullName>
    </submittedName>
</protein>
<dbReference type="VEuPathDB" id="FungiDB:SDRG_09187"/>
<evidence type="ECO:0000313" key="5">
    <source>
        <dbReference type="Proteomes" id="UP000030762"/>
    </source>
</evidence>
<evidence type="ECO:0000256" key="2">
    <source>
        <dbReference type="ARBA" id="ARBA00022737"/>
    </source>
</evidence>
<dbReference type="InterPro" id="IPR003591">
    <property type="entry name" value="Leu-rich_rpt_typical-subtyp"/>
</dbReference>
<feature type="transmembrane region" description="Helical" evidence="3">
    <location>
        <begin position="438"/>
        <end position="461"/>
    </location>
</feature>
<dbReference type="OMA" id="DAITIVC"/>
<accession>T0RLL0</accession>
<dbReference type="RefSeq" id="XP_008613326.1">
    <property type="nucleotide sequence ID" value="XM_008615104.1"/>
</dbReference>
<dbReference type="Pfam" id="PF13855">
    <property type="entry name" value="LRR_8"/>
    <property type="match status" value="1"/>
</dbReference>
<dbReference type="InterPro" id="IPR032675">
    <property type="entry name" value="LRR_dom_sf"/>
</dbReference>
<feature type="transmembrane region" description="Helical" evidence="3">
    <location>
        <begin position="311"/>
        <end position="331"/>
    </location>
</feature>
<keyword evidence="2" id="KW-0677">Repeat</keyword>
<dbReference type="SUPFAM" id="SSF52058">
    <property type="entry name" value="L domain-like"/>
    <property type="match status" value="1"/>
</dbReference>
<dbReference type="GeneID" id="19949914"/>
<dbReference type="PANTHER" id="PTHR48051">
    <property type="match status" value="1"/>
</dbReference>
<keyword evidence="1" id="KW-0433">Leucine-rich repeat</keyword>
<feature type="transmembrane region" description="Helical" evidence="3">
    <location>
        <begin position="52"/>
        <end position="69"/>
    </location>
</feature>
<dbReference type="PROSITE" id="PS51450">
    <property type="entry name" value="LRR"/>
    <property type="match status" value="1"/>
</dbReference>
<dbReference type="AlphaFoldDB" id="T0RLL0"/>
<evidence type="ECO:0000313" key="4">
    <source>
        <dbReference type="EMBL" id="EQC33203.1"/>
    </source>
</evidence>
<dbReference type="Proteomes" id="UP000030762">
    <property type="component" value="Unassembled WGS sequence"/>
</dbReference>
<evidence type="ECO:0000256" key="3">
    <source>
        <dbReference type="SAM" id="Phobius"/>
    </source>
</evidence>
<dbReference type="OrthoDB" id="40118at2759"/>
<proteinExistence type="predicted"/>
<evidence type="ECO:0000256" key="1">
    <source>
        <dbReference type="ARBA" id="ARBA00022614"/>
    </source>
</evidence>
<feature type="transmembrane region" description="Helical" evidence="3">
    <location>
        <begin position="12"/>
        <end position="32"/>
    </location>
</feature>
<dbReference type="STRING" id="1156394.T0RLL0"/>
<keyword evidence="3" id="KW-1133">Transmembrane helix</keyword>
<dbReference type="Gene3D" id="3.80.10.10">
    <property type="entry name" value="Ribonuclease Inhibitor"/>
    <property type="match status" value="1"/>
</dbReference>
<keyword evidence="5" id="KW-1185">Reference proteome</keyword>
<name>T0RLL0_SAPDV</name>
<dbReference type="EMBL" id="JH767160">
    <property type="protein sequence ID" value="EQC33203.1"/>
    <property type="molecule type" value="Genomic_DNA"/>
</dbReference>
<feature type="transmembrane region" description="Helical" evidence="3">
    <location>
        <begin position="221"/>
        <end position="244"/>
    </location>
</feature>
<dbReference type="GO" id="GO:0005737">
    <property type="term" value="C:cytoplasm"/>
    <property type="evidence" value="ECO:0007669"/>
    <property type="project" value="TreeGrafter"/>
</dbReference>
<keyword evidence="3" id="KW-0812">Transmembrane</keyword>
<sequence length="780" mass="86238">MPGRRLRPSILDAITIVCCLYALLVAAVHAYLTELPHVVAFASPINPLGSSLVFAVCALLHAVGGVQLCRARARVNDTTSHLRLLRPLDTRTQRHAKSSFKSPFHEVSLRLRSLFRLRLRSAEVSPDLQVIQDDLHRKTIEASTADPPSRRQLRYWHLQSAWVRVVMLVEGLFKRFFGPGGLFSRTGRLYEVRLLLREAVILPLQLVRGVRLSHRINSPLITLYGIVWACHCILVLPLVMWNFYNYQFGTKQEVYRHHRIRILLLIIILDLVLSVVVPICVLVPVVYTLARTPRMLENAHFSMYAISAIEAFMVTSVLDLLTCSVPLLLIYSTVQSIHTNAIGAFLHAKVVMAASVQMRFQLIKKLFRIGAFRPVAVVPGPRLSAPELSSKWHHREWWTTTPQETTRRWAEKVLRGSLAARRKTSLSLLAIPQPRRPYVLGLVLAGVIGTSCGLLALLTIIQAVPSDACSLPLNTSIVTCHDALRPWTLAPSTAQSCYCQVIRIDCTALPLSQLGAFYTTLDAFLSTYPAEYVNMMTFTNCSMTAPHRVPSSLERFSNLWFLHLDGASLHNSDRLPSLTAFPKLLYLALRNQAWTQLPTALSVLPPHLSGLALCGSPLTEPWPPWVSTTWLNLSLLSLVACELTSVPAPVVALDRLASLDLTGNALAALPPLSTATWPQLSTLNLGGNRLTVIPDALWSLPQLSTLTLAANRLVNCSAPRRPLALYTLDANPCCHAKPLETCLTSCAPLCDPQRLASSVCSPYCNTVVCRLQSATSCGGD</sequence>
<feature type="transmembrane region" description="Helical" evidence="3">
    <location>
        <begin position="264"/>
        <end position="290"/>
    </location>
</feature>
<dbReference type="InterPro" id="IPR050216">
    <property type="entry name" value="LRR_domain-containing"/>
</dbReference>